<dbReference type="EMBL" id="QKWP01000540">
    <property type="protein sequence ID" value="RIB18420.1"/>
    <property type="molecule type" value="Genomic_DNA"/>
</dbReference>
<evidence type="ECO:0000313" key="1">
    <source>
        <dbReference type="EMBL" id="RIB18420.1"/>
    </source>
</evidence>
<accession>A0A397V7Q1</accession>
<name>A0A397V7Q1_9GLOM</name>
<proteinExistence type="predicted"/>
<protein>
    <submittedName>
        <fullName evidence="1">Uncharacterized protein</fullName>
    </submittedName>
</protein>
<organism evidence="1 2">
    <name type="scientific">Gigaspora rosea</name>
    <dbReference type="NCBI Taxonomy" id="44941"/>
    <lineage>
        <taxon>Eukaryota</taxon>
        <taxon>Fungi</taxon>
        <taxon>Fungi incertae sedis</taxon>
        <taxon>Mucoromycota</taxon>
        <taxon>Glomeromycotina</taxon>
        <taxon>Glomeromycetes</taxon>
        <taxon>Diversisporales</taxon>
        <taxon>Gigasporaceae</taxon>
        <taxon>Gigaspora</taxon>
    </lineage>
</organism>
<sequence>MALKTIDNFCSSGHAISHNCRQERFSAFHFMFIFSCAIKNASYKLLYKTGRIPYGISFGLVLEGKNDDAVAVLVLAFERNEVKSFSSIEIDDIHQLAIKNGDDLIFKNDIALKPSKLFENLMERIFRHWNLSSLVYYLTAERSEPTVTSLQAGQSLPNNCVFCAIEAKKDESFAQGTGELLYCLSEFVDLWRC</sequence>
<gene>
    <name evidence="1" type="ORF">C2G38_2036931</name>
</gene>
<evidence type="ECO:0000313" key="2">
    <source>
        <dbReference type="Proteomes" id="UP000266673"/>
    </source>
</evidence>
<dbReference type="Proteomes" id="UP000266673">
    <property type="component" value="Unassembled WGS sequence"/>
</dbReference>
<dbReference type="AlphaFoldDB" id="A0A397V7Q1"/>
<comment type="caution">
    <text evidence="1">The sequence shown here is derived from an EMBL/GenBank/DDBJ whole genome shotgun (WGS) entry which is preliminary data.</text>
</comment>
<dbReference type="OrthoDB" id="2324364at2759"/>
<keyword evidence="2" id="KW-1185">Reference proteome</keyword>
<reference evidence="1 2" key="1">
    <citation type="submission" date="2018-06" db="EMBL/GenBank/DDBJ databases">
        <title>Comparative genomics reveals the genomic features of Rhizophagus irregularis, R. cerebriforme, R. diaphanum and Gigaspora rosea, and their symbiotic lifestyle signature.</title>
        <authorList>
            <person name="Morin E."/>
            <person name="San Clemente H."/>
            <person name="Chen E.C.H."/>
            <person name="De La Providencia I."/>
            <person name="Hainaut M."/>
            <person name="Kuo A."/>
            <person name="Kohler A."/>
            <person name="Murat C."/>
            <person name="Tang N."/>
            <person name="Roy S."/>
            <person name="Loubradou J."/>
            <person name="Henrissat B."/>
            <person name="Grigoriev I.V."/>
            <person name="Corradi N."/>
            <person name="Roux C."/>
            <person name="Martin F.M."/>
        </authorList>
    </citation>
    <scope>NUCLEOTIDE SEQUENCE [LARGE SCALE GENOMIC DNA]</scope>
    <source>
        <strain evidence="1 2">DAOM 194757</strain>
    </source>
</reference>